<comment type="subunit">
    <text evidence="12">Interacts with the Sec translocase complex via SecD. Specifically interacts with transmembrane segments of nascent integral membrane proteins during membrane integration.</text>
</comment>
<accession>A0ABT0Y8R2</accession>
<feature type="transmembrane region" description="Helical" evidence="17">
    <location>
        <begin position="207"/>
        <end position="231"/>
    </location>
</feature>
<evidence type="ECO:0000256" key="4">
    <source>
        <dbReference type="ARBA" id="ARBA00022448"/>
    </source>
</evidence>
<evidence type="ECO:0000256" key="12">
    <source>
        <dbReference type="ARBA" id="ARBA00026028"/>
    </source>
</evidence>
<comment type="similarity">
    <text evidence="2">Belongs to the OXA1/ALB3/YidC family. Type 1 subfamily.</text>
</comment>
<keyword evidence="9 17" id="KW-0472">Membrane</keyword>
<dbReference type="Pfam" id="PF02096">
    <property type="entry name" value="60KD_IMP"/>
    <property type="match status" value="1"/>
</dbReference>
<comment type="function">
    <text evidence="11">Required for the insertion and/or proper folding and/or complex formation of integral membrane proteins into the membrane. Involved in integration of membrane proteins that insert both dependently and independently of the Sec translocase complex, as well as at least some lipoproteins. Aids folding of multispanning membrane proteins.</text>
</comment>
<dbReference type="PANTHER" id="PTHR12428">
    <property type="entry name" value="OXA1"/>
    <property type="match status" value="1"/>
</dbReference>
<evidence type="ECO:0000256" key="16">
    <source>
        <dbReference type="RuleBase" id="RU003945"/>
    </source>
</evidence>
<evidence type="ECO:0000256" key="10">
    <source>
        <dbReference type="ARBA" id="ARBA00023186"/>
    </source>
</evidence>
<evidence type="ECO:0000256" key="15">
    <source>
        <dbReference type="ARBA" id="ARBA00033342"/>
    </source>
</evidence>
<evidence type="ECO:0000259" key="18">
    <source>
        <dbReference type="Pfam" id="PF02096"/>
    </source>
</evidence>
<evidence type="ECO:0000256" key="5">
    <source>
        <dbReference type="ARBA" id="ARBA00022475"/>
    </source>
</evidence>
<evidence type="ECO:0000256" key="3">
    <source>
        <dbReference type="ARBA" id="ARBA00015325"/>
    </source>
</evidence>
<keyword evidence="5" id="KW-1003">Cell membrane</keyword>
<reference evidence="19 20" key="1">
    <citation type="submission" date="2022-06" db="EMBL/GenBank/DDBJ databases">
        <title>Actinoplanes abujensis sp. nov., isolated from Nigerian arid soil.</title>
        <authorList>
            <person name="Ding P."/>
        </authorList>
    </citation>
    <scope>NUCLEOTIDE SEQUENCE [LARGE SCALE GENOMIC DNA]</scope>
    <source>
        <strain evidence="20">TRM88002</strain>
    </source>
</reference>
<evidence type="ECO:0000256" key="8">
    <source>
        <dbReference type="ARBA" id="ARBA00022989"/>
    </source>
</evidence>
<evidence type="ECO:0000256" key="2">
    <source>
        <dbReference type="ARBA" id="ARBA00010527"/>
    </source>
</evidence>
<evidence type="ECO:0000256" key="1">
    <source>
        <dbReference type="ARBA" id="ARBA00004651"/>
    </source>
</evidence>
<evidence type="ECO:0000256" key="13">
    <source>
        <dbReference type="ARBA" id="ARBA00031538"/>
    </source>
</evidence>
<evidence type="ECO:0000313" key="19">
    <source>
        <dbReference type="EMBL" id="MCM4082422.1"/>
    </source>
</evidence>
<feature type="transmembrane region" description="Helical" evidence="17">
    <location>
        <begin position="166"/>
        <end position="186"/>
    </location>
</feature>
<dbReference type="InterPro" id="IPR028055">
    <property type="entry name" value="YidC/Oxa/ALB_C"/>
</dbReference>
<name>A0ABT0Y8R2_9ACTN</name>
<dbReference type="CDD" id="cd20070">
    <property type="entry name" value="5TM_YidC_Alb3"/>
    <property type="match status" value="1"/>
</dbReference>
<feature type="transmembrane region" description="Helical" evidence="17">
    <location>
        <begin position="34"/>
        <end position="55"/>
    </location>
</feature>
<dbReference type="EMBL" id="JAMQOL010000048">
    <property type="protein sequence ID" value="MCM4082422.1"/>
    <property type="molecule type" value="Genomic_DNA"/>
</dbReference>
<evidence type="ECO:0000313" key="20">
    <source>
        <dbReference type="Proteomes" id="UP001523216"/>
    </source>
</evidence>
<evidence type="ECO:0000256" key="11">
    <source>
        <dbReference type="ARBA" id="ARBA00025034"/>
    </source>
</evidence>
<comment type="caution">
    <text evidence="19">The sequence shown here is derived from an EMBL/GenBank/DDBJ whole genome shotgun (WGS) entry which is preliminary data.</text>
</comment>
<keyword evidence="6 16" id="KW-0812">Transmembrane</keyword>
<organism evidence="19 20">
    <name type="scientific">Paractinoplanes hotanensis</name>
    <dbReference type="NCBI Taxonomy" id="2906497"/>
    <lineage>
        <taxon>Bacteria</taxon>
        <taxon>Bacillati</taxon>
        <taxon>Actinomycetota</taxon>
        <taxon>Actinomycetes</taxon>
        <taxon>Micromonosporales</taxon>
        <taxon>Micromonosporaceae</taxon>
        <taxon>Paractinoplanes</taxon>
    </lineage>
</organism>
<evidence type="ECO:0000256" key="9">
    <source>
        <dbReference type="ARBA" id="ARBA00023136"/>
    </source>
</evidence>
<comment type="subcellular location">
    <subcellularLocation>
        <location evidence="1">Cell membrane</location>
        <topology evidence="1">Multi-pass membrane protein</topology>
    </subcellularLocation>
    <subcellularLocation>
        <location evidence="16">Membrane</location>
        <topology evidence="16">Multi-pass membrane protein</topology>
    </subcellularLocation>
</comment>
<keyword evidence="7" id="KW-0653">Protein transport</keyword>
<evidence type="ECO:0000256" key="17">
    <source>
        <dbReference type="SAM" id="Phobius"/>
    </source>
</evidence>
<evidence type="ECO:0000256" key="14">
    <source>
        <dbReference type="ARBA" id="ARBA00033245"/>
    </source>
</evidence>
<evidence type="ECO:0000256" key="6">
    <source>
        <dbReference type="ARBA" id="ARBA00022692"/>
    </source>
</evidence>
<keyword evidence="10" id="KW-0143">Chaperone</keyword>
<proteinExistence type="inferred from homology"/>
<dbReference type="InterPro" id="IPR001708">
    <property type="entry name" value="YidC/ALB3/OXA1/COX18"/>
</dbReference>
<dbReference type="InterPro" id="IPR047196">
    <property type="entry name" value="YidC_ALB_C"/>
</dbReference>
<evidence type="ECO:0000256" key="7">
    <source>
        <dbReference type="ARBA" id="ARBA00022927"/>
    </source>
</evidence>
<dbReference type="PANTHER" id="PTHR12428:SF65">
    <property type="entry name" value="CYTOCHROME C OXIDASE ASSEMBLY PROTEIN COX18, MITOCHONDRIAL"/>
    <property type="match status" value="1"/>
</dbReference>
<gene>
    <name evidence="19" type="primary">yidC</name>
    <name evidence="19" type="ORF">LXN57_33130</name>
</gene>
<keyword evidence="8 17" id="KW-1133">Transmembrane helix</keyword>
<dbReference type="RefSeq" id="WP_251802153.1">
    <property type="nucleotide sequence ID" value="NZ_JAMQOL010000048.1"/>
</dbReference>
<feature type="domain" description="Membrane insertase YidC/Oxa/ALB C-terminal" evidence="18">
    <location>
        <begin position="35"/>
        <end position="246"/>
    </location>
</feature>
<feature type="transmembrane region" description="Helical" evidence="17">
    <location>
        <begin position="101"/>
        <end position="121"/>
    </location>
</feature>
<protein>
    <recommendedName>
        <fullName evidence="3">Membrane protein insertase YidC</fullName>
    </recommendedName>
    <alternativeName>
        <fullName evidence="15">Foldase YidC</fullName>
    </alternativeName>
    <alternativeName>
        <fullName evidence="14">Membrane integrase YidC</fullName>
    </alternativeName>
    <alternativeName>
        <fullName evidence="13">Membrane protein YidC</fullName>
    </alternativeName>
</protein>
<keyword evidence="20" id="KW-1185">Reference proteome</keyword>
<keyword evidence="4" id="KW-0813">Transport</keyword>
<dbReference type="NCBIfam" id="TIGR03592">
    <property type="entry name" value="yidC_oxa1_cterm"/>
    <property type="match status" value="1"/>
</dbReference>
<dbReference type="Proteomes" id="UP001523216">
    <property type="component" value="Unassembled WGS sequence"/>
</dbReference>
<sequence>MSIFYSGISALLIFWHSVWDALLGAPEFLSTDWSWVLGIVFLVVTVRVALLPLYVRQYRSQLAMQRLQPEIRELQQKHKGDAMTLGAAVSALYKREGVSPYASFVPLLLQIPVFLALFHVLRHLRPEITDPATQTLYGWTATQFHDASHALLLGAPLASSFSSGGVTMIVAAVLIAAMVKTTFLTTRLSMANSGPTGDPTQLLIRRLMTYGIPLSLLVSGVIFPVGVLLYWTTQNVFALGQQAWLIRRHPPVKAPAPAD</sequence>